<reference evidence="1 2" key="1">
    <citation type="journal article" date="2016" name="Appl. Environ. Microbiol.">
        <title>Lack of Overt Genome Reduction in the Bryostatin-Producing Bryozoan Symbiont "Candidatus Endobugula sertula".</title>
        <authorList>
            <person name="Miller I.J."/>
            <person name="Vanee N."/>
            <person name="Fong S.S."/>
            <person name="Lim-Fong G.E."/>
            <person name="Kwan J.C."/>
        </authorList>
    </citation>
    <scope>NUCLEOTIDE SEQUENCE [LARGE SCALE GENOMIC DNA]</scope>
    <source>
        <strain evidence="1">AB1-4</strain>
    </source>
</reference>
<comment type="caution">
    <text evidence="1">The sequence shown here is derived from an EMBL/GenBank/DDBJ whole genome shotgun (WGS) entry which is preliminary data.</text>
</comment>
<dbReference type="AlphaFoldDB" id="A0A1D2QM23"/>
<evidence type="ECO:0000313" key="2">
    <source>
        <dbReference type="Proteomes" id="UP000242502"/>
    </source>
</evidence>
<accession>A0A1D2QM23</accession>
<organism evidence="1 2">
    <name type="scientific">Candidatus Endobugula sertula</name>
    <name type="common">Bugula neritina bacterial symbiont</name>
    <dbReference type="NCBI Taxonomy" id="62101"/>
    <lineage>
        <taxon>Bacteria</taxon>
        <taxon>Pseudomonadati</taxon>
        <taxon>Pseudomonadota</taxon>
        <taxon>Gammaproteobacteria</taxon>
        <taxon>Cellvibrionales</taxon>
        <taxon>Cellvibrionaceae</taxon>
        <taxon>Candidatus Endobugula</taxon>
    </lineage>
</organism>
<gene>
    <name evidence="1" type="ORF">AB835_13200</name>
</gene>
<protein>
    <submittedName>
        <fullName evidence="1">Uncharacterized protein</fullName>
    </submittedName>
</protein>
<proteinExistence type="predicted"/>
<dbReference type="EMBL" id="MDLC01000062">
    <property type="protein sequence ID" value="ODS22628.1"/>
    <property type="molecule type" value="Genomic_DNA"/>
</dbReference>
<dbReference type="Proteomes" id="UP000242502">
    <property type="component" value="Unassembled WGS sequence"/>
</dbReference>
<evidence type="ECO:0000313" key="1">
    <source>
        <dbReference type="EMBL" id="ODS22628.1"/>
    </source>
</evidence>
<dbReference type="Gene3D" id="2.180.10.10">
    <property type="entry name" value="RHS repeat-associated core"/>
    <property type="match status" value="1"/>
</dbReference>
<name>A0A1D2QM23_9GAMM</name>
<sequence>MIHRHHIWNGDDVGATFEKREITEEGDDVKYYHRDHLGNGELVTDASMGVLAQRFYTPYGELD</sequence>